<dbReference type="Pfam" id="PF01676">
    <property type="entry name" value="Metalloenzyme"/>
    <property type="match status" value="1"/>
</dbReference>
<dbReference type="CDD" id="cd16010">
    <property type="entry name" value="iPGM"/>
    <property type="match status" value="1"/>
</dbReference>
<evidence type="ECO:0000313" key="16">
    <source>
        <dbReference type="Proteomes" id="UP000229615"/>
    </source>
</evidence>
<comment type="pathway">
    <text evidence="3 9">Carbohydrate degradation; glycolysis; pyruvate from D-glyceraldehyde 3-phosphate: step 3/5.</text>
</comment>
<evidence type="ECO:0000256" key="8">
    <source>
        <dbReference type="ARBA" id="ARBA00023235"/>
    </source>
</evidence>
<comment type="cofactor">
    <cofactor evidence="9">
        <name>Mn(2+)</name>
        <dbReference type="ChEBI" id="CHEBI:29035"/>
    </cofactor>
    <text evidence="9">Binds 2 manganese ions per subunit.</text>
</comment>
<comment type="subunit">
    <text evidence="9">Monomer.</text>
</comment>
<dbReference type="GO" id="GO:0004619">
    <property type="term" value="F:phosphoglycerate mutase activity"/>
    <property type="evidence" value="ECO:0007669"/>
    <property type="project" value="UniProtKB-UniRule"/>
</dbReference>
<evidence type="ECO:0000256" key="4">
    <source>
        <dbReference type="ARBA" id="ARBA00008819"/>
    </source>
</evidence>
<dbReference type="PANTHER" id="PTHR31637">
    <property type="entry name" value="2,3-BISPHOSPHOGLYCERATE-INDEPENDENT PHOSPHOGLYCERATE MUTASE"/>
    <property type="match status" value="1"/>
</dbReference>
<dbReference type="GO" id="GO:0005737">
    <property type="term" value="C:cytoplasm"/>
    <property type="evidence" value="ECO:0007669"/>
    <property type="project" value="InterPro"/>
</dbReference>
<keyword evidence="7 9" id="KW-0464">Manganese</keyword>
<dbReference type="GO" id="GO:0006096">
    <property type="term" value="P:glycolytic process"/>
    <property type="evidence" value="ECO:0007669"/>
    <property type="project" value="UniProtKB-UniRule"/>
</dbReference>
<evidence type="ECO:0000313" key="15">
    <source>
        <dbReference type="EMBL" id="PIR88689.1"/>
    </source>
</evidence>
<feature type="binding site" evidence="9 12">
    <location>
        <position position="61"/>
    </location>
    <ligand>
        <name>Mn(2+)</name>
        <dbReference type="ChEBI" id="CHEBI:29035"/>
        <label>2</label>
    </ligand>
</feature>
<dbReference type="SUPFAM" id="SSF53649">
    <property type="entry name" value="Alkaline phosphatase-like"/>
    <property type="match status" value="1"/>
</dbReference>
<dbReference type="PANTHER" id="PTHR31637:SF0">
    <property type="entry name" value="2,3-BISPHOSPHOGLYCERATE-INDEPENDENT PHOSPHOGLYCERATE MUTASE"/>
    <property type="match status" value="1"/>
</dbReference>
<proteinExistence type="inferred from homology"/>
<evidence type="ECO:0000256" key="9">
    <source>
        <dbReference type="HAMAP-Rule" id="MF_01038"/>
    </source>
</evidence>
<feature type="binding site" evidence="9 12">
    <location>
        <position position="455"/>
    </location>
    <ligand>
        <name>Mn(2+)</name>
        <dbReference type="ChEBI" id="CHEBI:29035"/>
        <label>1</label>
    </ligand>
</feature>
<evidence type="ECO:0000256" key="11">
    <source>
        <dbReference type="PIRSR" id="PIRSR001492-1"/>
    </source>
</evidence>
<comment type="catalytic activity">
    <reaction evidence="1 9">
        <text>(2R)-2-phosphoglycerate = (2R)-3-phosphoglycerate</text>
        <dbReference type="Rhea" id="RHEA:15901"/>
        <dbReference type="ChEBI" id="CHEBI:58272"/>
        <dbReference type="ChEBI" id="CHEBI:58289"/>
        <dbReference type="EC" id="5.4.2.12"/>
    </reaction>
</comment>
<dbReference type="UniPathway" id="UPA00109">
    <property type="reaction ID" value="UER00186"/>
</dbReference>
<protein>
    <recommendedName>
        <fullName evidence="9 10">2,3-bisphosphoglycerate-independent phosphoglycerate mutase</fullName>
        <shortName evidence="9">BPG-independent PGAM</shortName>
        <shortName evidence="9">Phosphoglyceromutase</shortName>
        <shortName evidence="9">iPGM</shortName>
        <ecNumber evidence="9 10">5.4.2.12</ecNumber>
    </recommendedName>
</protein>
<dbReference type="InterPro" id="IPR036646">
    <property type="entry name" value="PGAM_B_sf"/>
</dbReference>
<dbReference type="InterPro" id="IPR005995">
    <property type="entry name" value="Pgm_bpd_ind"/>
</dbReference>
<dbReference type="EC" id="5.4.2.12" evidence="9 10"/>
<feature type="active site" description="Phosphoserine intermediate" evidence="9 11">
    <location>
        <position position="61"/>
    </location>
</feature>
<evidence type="ECO:0000256" key="3">
    <source>
        <dbReference type="ARBA" id="ARBA00004798"/>
    </source>
</evidence>
<feature type="binding site" evidence="9 12">
    <location>
        <position position="399"/>
    </location>
    <ligand>
        <name>Mn(2+)</name>
        <dbReference type="ChEBI" id="CHEBI:29035"/>
        <label>1</label>
    </ligand>
</feature>
<feature type="binding site" evidence="9 12">
    <location>
        <position position="11"/>
    </location>
    <ligand>
        <name>Mn(2+)</name>
        <dbReference type="ChEBI" id="CHEBI:29035"/>
        <label>2</label>
    </ligand>
</feature>
<comment type="function">
    <text evidence="2 9">Catalyzes the interconversion of 2-phosphoglycerate and 3-phosphoglycerate.</text>
</comment>
<feature type="binding site" evidence="9">
    <location>
        <position position="122"/>
    </location>
    <ligand>
        <name>substrate</name>
    </ligand>
</feature>
<dbReference type="HAMAP" id="MF_01038">
    <property type="entry name" value="GpmI"/>
    <property type="match status" value="1"/>
</dbReference>
<comment type="caution">
    <text evidence="9">Lacks conserved residue(s) required for the propagation of feature annotation.</text>
</comment>
<keyword evidence="5 9" id="KW-0479">Metal-binding</keyword>
<comment type="similarity">
    <text evidence="4 9">Belongs to the BPG-independent phosphoglycerate mutase family.</text>
</comment>
<evidence type="ECO:0000256" key="5">
    <source>
        <dbReference type="ARBA" id="ARBA00022723"/>
    </source>
</evidence>
<evidence type="ECO:0000256" key="2">
    <source>
        <dbReference type="ARBA" id="ARBA00002315"/>
    </source>
</evidence>
<name>A0A2H0UQH9_9BACT</name>
<evidence type="ECO:0000256" key="10">
    <source>
        <dbReference type="NCBIfam" id="TIGR01307"/>
    </source>
</evidence>
<evidence type="ECO:0000259" key="14">
    <source>
        <dbReference type="Pfam" id="PF06415"/>
    </source>
</evidence>
<dbReference type="GO" id="GO:0006007">
    <property type="term" value="P:glucose catabolic process"/>
    <property type="evidence" value="ECO:0007669"/>
    <property type="project" value="InterPro"/>
</dbReference>
<evidence type="ECO:0000256" key="7">
    <source>
        <dbReference type="ARBA" id="ARBA00023211"/>
    </source>
</evidence>
<evidence type="ECO:0000259" key="13">
    <source>
        <dbReference type="Pfam" id="PF01676"/>
    </source>
</evidence>
<feature type="binding site" evidence="9">
    <location>
        <position position="184"/>
    </location>
    <ligand>
        <name>substrate</name>
    </ligand>
</feature>
<dbReference type="EMBL" id="PFBB01000011">
    <property type="protein sequence ID" value="PIR88689.1"/>
    <property type="molecule type" value="Genomic_DNA"/>
</dbReference>
<dbReference type="Pfam" id="PF06415">
    <property type="entry name" value="iPGM_N"/>
    <property type="match status" value="1"/>
</dbReference>
<reference evidence="16" key="1">
    <citation type="submission" date="2017-09" db="EMBL/GenBank/DDBJ databases">
        <title>Depth-based differentiation of microbial function through sediment-hosted aquifers and enrichment of novel symbionts in the deep terrestrial subsurface.</title>
        <authorList>
            <person name="Probst A.J."/>
            <person name="Ladd B."/>
            <person name="Jarett J.K."/>
            <person name="Geller-Mcgrath D.E."/>
            <person name="Sieber C.M.K."/>
            <person name="Emerson J.B."/>
            <person name="Anantharaman K."/>
            <person name="Thomas B.C."/>
            <person name="Malmstrom R."/>
            <person name="Stieglmeier M."/>
            <person name="Klingl A."/>
            <person name="Woyke T."/>
            <person name="Ryan C.M."/>
            <person name="Banfield J.F."/>
        </authorList>
    </citation>
    <scope>NUCLEOTIDE SEQUENCE [LARGE SCALE GENOMIC DNA]</scope>
</reference>
<dbReference type="InterPro" id="IPR017850">
    <property type="entry name" value="Alkaline_phosphatase_core_sf"/>
</dbReference>
<dbReference type="AlphaFoldDB" id="A0A2H0UQH9"/>
<feature type="binding site" evidence="9 12">
    <location>
        <position position="437"/>
    </location>
    <ligand>
        <name>Mn(2+)</name>
        <dbReference type="ChEBI" id="CHEBI:29035"/>
        <label>2</label>
    </ligand>
</feature>
<dbReference type="PIRSF" id="PIRSF001492">
    <property type="entry name" value="IPGAM"/>
    <property type="match status" value="1"/>
</dbReference>
<accession>A0A2H0UQH9</accession>
<keyword evidence="6 9" id="KW-0324">Glycolysis</keyword>
<dbReference type="NCBIfam" id="TIGR01307">
    <property type="entry name" value="pgm_bpd_ind"/>
    <property type="match status" value="1"/>
</dbReference>
<feature type="domain" description="Metalloenzyme" evidence="13">
    <location>
        <begin position="3"/>
        <end position="500"/>
    </location>
</feature>
<sequence>MQKKCVLIILDGWGIGRHDFSNPIYIAKPKVVEHIKNTYSAAALQASGIAVGLPWEEEGSSEVGHLTIGAGKVLYQHYPRISMAVRSQEFYKNEVLLQATKKTKDNQSTLHYVGLLSDENSHASFEHLMALMELAKREGVKKVNLHLFSDGSSKKPQALKGLLERVDNLIKEKGVGRVATICGRYYGMDQDGHWDRTKRAYQTLMAREATNTSFEAVLSDLYSQSRGEDLLPPYVFGPEAGPIRDGDAVVFFNFREDSIRQLASSFLLPNFDKFERKIFADLFVATFTDYSDQFSAPVAFEQEGADNPLGKVLADAGKTQMLIAETEKYAHVTYFFNGYRDEQFEGQFPVLIPSNNISRHENSPEMKAEEIGNRVVQAIEDQSYDFILANFANPDVVAHSGNFDATVKAIEAVDEQLEKIVKACEAVDMPLLITSDHGNAEAVLDPMTGEKQTKHDANPVPIYAVGSIFEGGGFQDKKPAVLGILSDVAPTVLELMGLEKPKEMTGKSLVHVLRGI</sequence>
<dbReference type="Gene3D" id="3.40.1450.10">
    <property type="entry name" value="BPG-independent phosphoglycerate mutase, domain B"/>
    <property type="match status" value="1"/>
</dbReference>
<dbReference type="InterPro" id="IPR011258">
    <property type="entry name" value="BPG-indep_PGM_N"/>
</dbReference>
<dbReference type="Gene3D" id="3.40.720.10">
    <property type="entry name" value="Alkaline Phosphatase, subunit A"/>
    <property type="match status" value="1"/>
</dbReference>
<dbReference type="GO" id="GO:0030145">
    <property type="term" value="F:manganese ion binding"/>
    <property type="evidence" value="ECO:0007669"/>
    <property type="project" value="UniProtKB-UniRule"/>
</dbReference>
<dbReference type="InterPro" id="IPR006124">
    <property type="entry name" value="Metalloenzyme"/>
</dbReference>
<comment type="caution">
    <text evidence="15">The sequence shown here is derived from an EMBL/GenBank/DDBJ whole genome shotgun (WGS) entry which is preliminary data.</text>
</comment>
<feature type="domain" description="BPG-independent PGAM N-terminal" evidence="14">
    <location>
        <begin position="81"/>
        <end position="291"/>
    </location>
</feature>
<dbReference type="Proteomes" id="UP000229615">
    <property type="component" value="Unassembled WGS sequence"/>
</dbReference>
<dbReference type="FunFam" id="3.40.1450.10:FF:000002">
    <property type="entry name" value="2,3-bisphosphoglycerate-independent phosphoglycerate mutase"/>
    <property type="match status" value="1"/>
</dbReference>
<feature type="binding site" evidence="9">
    <location>
        <position position="328"/>
    </location>
    <ligand>
        <name>substrate</name>
    </ligand>
</feature>
<feature type="binding site" evidence="9 12">
    <location>
        <position position="395"/>
    </location>
    <ligand>
        <name>Mn(2+)</name>
        <dbReference type="ChEBI" id="CHEBI:29035"/>
        <label>1</label>
    </ligand>
</feature>
<evidence type="ECO:0000256" key="1">
    <source>
        <dbReference type="ARBA" id="ARBA00000370"/>
    </source>
</evidence>
<evidence type="ECO:0000256" key="6">
    <source>
        <dbReference type="ARBA" id="ARBA00023152"/>
    </source>
</evidence>
<evidence type="ECO:0000256" key="12">
    <source>
        <dbReference type="PIRSR" id="PIRSR001492-3"/>
    </source>
</evidence>
<dbReference type="SUPFAM" id="SSF64158">
    <property type="entry name" value="2,3-Bisphosphoglycerate-independent phosphoglycerate mutase, substrate-binding domain"/>
    <property type="match status" value="1"/>
</dbReference>
<organism evidence="15 16">
    <name type="scientific">Candidatus Harrisonbacteria bacterium CG10_big_fil_rev_8_21_14_0_10_44_23</name>
    <dbReference type="NCBI Taxonomy" id="1974585"/>
    <lineage>
        <taxon>Bacteria</taxon>
        <taxon>Candidatus Harrisoniibacteriota</taxon>
    </lineage>
</organism>
<keyword evidence="8 9" id="KW-0413">Isomerase</keyword>
<feature type="binding site" evidence="9 12">
    <location>
        <position position="436"/>
    </location>
    <ligand>
        <name>Mn(2+)</name>
        <dbReference type="ChEBI" id="CHEBI:29035"/>
        <label>2</label>
    </ligand>
</feature>
<gene>
    <name evidence="9" type="primary">gpmI</name>
    <name evidence="15" type="ORF">COU09_00940</name>
</gene>